<name>A0A419DA47_9BACT</name>
<comment type="caution">
    <text evidence="2">The sequence shown here is derived from an EMBL/GenBank/DDBJ whole genome shotgun (WGS) entry which is preliminary data.</text>
</comment>
<proteinExistence type="predicted"/>
<organism evidence="2 3">
    <name type="scientific">candidate division WS5 bacterium</name>
    <dbReference type="NCBI Taxonomy" id="2093353"/>
    <lineage>
        <taxon>Bacteria</taxon>
        <taxon>candidate division WS5</taxon>
    </lineage>
</organism>
<feature type="region of interest" description="Disordered" evidence="1">
    <location>
        <begin position="142"/>
        <end position="165"/>
    </location>
</feature>
<evidence type="ECO:0000313" key="3">
    <source>
        <dbReference type="Proteomes" id="UP000285655"/>
    </source>
</evidence>
<evidence type="ECO:0000313" key="2">
    <source>
        <dbReference type="EMBL" id="RJO59974.1"/>
    </source>
</evidence>
<dbReference type="EMBL" id="QZJW01000055">
    <property type="protein sequence ID" value="RJO59974.1"/>
    <property type="molecule type" value="Genomic_DNA"/>
</dbReference>
<protein>
    <submittedName>
        <fullName evidence="2">Uncharacterized protein</fullName>
    </submittedName>
</protein>
<reference evidence="2 3" key="1">
    <citation type="journal article" date="2017" name="ISME J.">
        <title>Energy and carbon metabolisms in a deep terrestrial subsurface fluid microbial community.</title>
        <authorList>
            <person name="Momper L."/>
            <person name="Jungbluth S.P."/>
            <person name="Lee M.D."/>
            <person name="Amend J.P."/>
        </authorList>
    </citation>
    <scope>NUCLEOTIDE SEQUENCE [LARGE SCALE GENOMIC DNA]</scope>
    <source>
        <strain evidence="2">SURF_29</strain>
    </source>
</reference>
<dbReference type="Proteomes" id="UP000285655">
    <property type="component" value="Unassembled WGS sequence"/>
</dbReference>
<accession>A0A419DA47</accession>
<dbReference type="AlphaFoldDB" id="A0A419DA47"/>
<evidence type="ECO:0000256" key="1">
    <source>
        <dbReference type="SAM" id="MobiDB-lite"/>
    </source>
</evidence>
<sequence>MRNIRTTFIITLITAFVTAFALAPFTYAWPDKSGIWYITSGQTVSGKAHINIYVTGEVEGLYYWLEGPGPTALIPYKEVAADSRSPYYTSDPHYYGFIWDTTKVPNGQYKWYASLKCSSCAPQDWVMQPDLETRYLELTVDNPQEYPSTPPTQDGDPSSCSQSLNGANDLTQQILEKSQNRLFFIDGFLQQVRTFYVSEKRQAENYDTLSRKADESRKLASDSVVVLEQKSKLTCNNDLSTQITGFTDQLEITRNNLDTYRDDVINLILEIIS</sequence>
<gene>
    <name evidence="2" type="ORF">C4544_06410</name>
</gene>